<dbReference type="Proteomes" id="UP000667802">
    <property type="component" value="Unassembled WGS sequence"/>
</dbReference>
<dbReference type="AlphaFoldDB" id="A0AAP5IBL3"/>
<dbReference type="RefSeq" id="WP_208348392.1">
    <property type="nucleotide sequence ID" value="NZ_JAALHA020000011.1"/>
</dbReference>
<keyword evidence="1" id="KW-0175">Coiled coil</keyword>
<evidence type="ECO:0000313" key="3">
    <source>
        <dbReference type="EMBL" id="MDR9897102.1"/>
    </source>
</evidence>
<keyword evidence="4" id="KW-1185">Reference proteome</keyword>
<dbReference type="Pfam" id="PF06527">
    <property type="entry name" value="TniQ"/>
    <property type="match status" value="1"/>
</dbReference>
<gene>
    <name evidence="3" type="ORF">G7B40_021410</name>
</gene>
<dbReference type="InterPro" id="IPR009492">
    <property type="entry name" value="TniQ"/>
</dbReference>
<feature type="domain" description="TniQ" evidence="2">
    <location>
        <begin position="11"/>
        <end position="147"/>
    </location>
</feature>
<evidence type="ECO:0000256" key="1">
    <source>
        <dbReference type="SAM" id="Coils"/>
    </source>
</evidence>
<sequence>MNTSFQFLLRTASPYKDESLAGYILRLTEKNYYESPRWIWQLAGLSQYICNPNRLFPPQDNLDRLSQATGVKEDILWSMTFPPVNPQTGILSSPFSKVAVFNQVTLRYMIHTQTTKVCSQCLVESLYVRKLWDLSFVTACPVHRCLLIDQCVNCRKYLTWWRSKVAQCPCGFDWRELNVVPLPEAEVVFCKYVHQLCGLTVARKNNWQQDLESNSHIELNLENLIGVIVSLIEQDLKSRSSRDTYLKFRPNQERHLLITQAVSALATWFGDFSGFLGFLTSDSLTNARSLKFSPLGNYLRELNSNLLRKTTAFLLEHPRHMTQNSDFKHNSESAKKLTPRERRVRNRLERAHQLRQGIASLQMEIERVQASGEVAPPGCSVNLYQARGNNNFFWYYKLQAKQPIFPSTKNPGKFTKYKHLGASGTEAHLRAVLAVARREKIDMLERTLASLEQSLEIIRQEQEPK</sequence>
<proteinExistence type="predicted"/>
<organism evidence="3 4">
    <name type="scientific">Aetokthonos hydrillicola Thurmond2011</name>
    <dbReference type="NCBI Taxonomy" id="2712845"/>
    <lineage>
        <taxon>Bacteria</taxon>
        <taxon>Bacillati</taxon>
        <taxon>Cyanobacteriota</taxon>
        <taxon>Cyanophyceae</taxon>
        <taxon>Nostocales</taxon>
        <taxon>Hapalosiphonaceae</taxon>
        <taxon>Aetokthonos</taxon>
    </lineage>
</organism>
<dbReference type="EMBL" id="JAALHA020000011">
    <property type="protein sequence ID" value="MDR9897102.1"/>
    <property type="molecule type" value="Genomic_DNA"/>
</dbReference>
<name>A0AAP5IBL3_9CYAN</name>
<reference evidence="4" key="1">
    <citation type="journal article" date="2021" name="Science">
        <title>Hunting the eagle killer: A cyanobacterial neurotoxin causes vacuolar myelinopathy.</title>
        <authorList>
            <person name="Breinlinger S."/>
            <person name="Phillips T.J."/>
            <person name="Haram B.N."/>
            <person name="Mares J."/>
            <person name="Martinez Yerena J.A."/>
            <person name="Hrouzek P."/>
            <person name="Sobotka R."/>
            <person name="Henderson W.M."/>
            <person name="Schmieder P."/>
            <person name="Williams S.M."/>
            <person name="Lauderdale J.D."/>
            <person name="Wilde H.D."/>
            <person name="Gerrin W."/>
            <person name="Kust A."/>
            <person name="Washington J.W."/>
            <person name="Wagner C."/>
            <person name="Geier B."/>
            <person name="Liebeke M."/>
            <person name="Enke H."/>
            <person name="Niedermeyer T.H.J."/>
            <person name="Wilde S.B."/>
        </authorList>
    </citation>
    <scope>NUCLEOTIDE SEQUENCE [LARGE SCALE GENOMIC DNA]</scope>
    <source>
        <strain evidence="4">Thurmond2011</strain>
    </source>
</reference>
<protein>
    <submittedName>
        <fullName evidence="3">TniQ family protein</fullName>
    </submittedName>
</protein>
<feature type="coiled-coil region" evidence="1">
    <location>
        <begin position="434"/>
        <end position="461"/>
    </location>
</feature>
<comment type="caution">
    <text evidence="3">The sequence shown here is derived from an EMBL/GenBank/DDBJ whole genome shotgun (WGS) entry which is preliminary data.</text>
</comment>
<evidence type="ECO:0000313" key="4">
    <source>
        <dbReference type="Proteomes" id="UP000667802"/>
    </source>
</evidence>
<accession>A0AAP5IBL3</accession>
<evidence type="ECO:0000259" key="2">
    <source>
        <dbReference type="Pfam" id="PF06527"/>
    </source>
</evidence>